<dbReference type="SUPFAM" id="SSF55658">
    <property type="entry name" value="L9 N-domain-like"/>
    <property type="match status" value="1"/>
</dbReference>
<dbReference type="Pfam" id="PF01281">
    <property type="entry name" value="Ribosomal_L9_N"/>
    <property type="match status" value="1"/>
</dbReference>
<comment type="similarity">
    <text evidence="1 7">Belongs to the bacterial ribosomal protein bL9 family.</text>
</comment>
<dbReference type="KEGG" id="udi:ASNER_260"/>
<dbReference type="GO" id="GO:1990904">
    <property type="term" value="C:ribonucleoprotein complex"/>
    <property type="evidence" value="ECO:0007669"/>
    <property type="project" value="UniProtKB-KW"/>
</dbReference>
<evidence type="ECO:0000256" key="4">
    <source>
        <dbReference type="ARBA" id="ARBA00022980"/>
    </source>
</evidence>
<evidence type="ECO:0000256" key="3">
    <source>
        <dbReference type="ARBA" id="ARBA00022884"/>
    </source>
</evidence>
<dbReference type="GO" id="GO:0006412">
    <property type="term" value="P:translation"/>
    <property type="evidence" value="ECO:0007669"/>
    <property type="project" value="UniProtKB-UniRule"/>
</dbReference>
<dbReference type="NCBIfam" id="TIGR00158">
    <property type="entry name" value="L9"/>
    <property type="match status" value="1"/>
</dbReference>
<dbReference type="STRING" id="1133592.ASNER_260"/>
<dbReference type="PATRIC" id="fig|1133592.3.peg.242"/>
<keyword evidence="11" id="KW-1185">Reference proteome</keyword>
<dbReference type="InterPro" id="IPR036791">
    <property type="entry name" value="Ribosomal_bL9_C_sf"/>
</dbReference>
<dbReference type="InterPro" id="IPR020069">
    <property type="entry name" value="Ribosomal_bL9_C"/>
</dbReference>
<organism evidence="10 11">
    <name type="scientific">Candidatus Uzinura diaspidicola str. ASNER</name>
    <dbReference type="NCBI Taxonomy" id="1133592"/>
    <lineage>
        <taxon>Bacteria</taxon>
        <taxon>Pseudomonadati</taxon>
        <taxon>Bacteroidota</taxon>
        <taxon>Flavobacteriia</taxon>
        <taxon>Flavobacteriales</taxon>
        <taxon>Candidatus Uzinura</taxon>
    </lineage>
</organism>
<dbReference type="Gene3D" id="3.40.5.10">
    <property type="entry name" value="Ribosomal protein L9, N-terminal domain"/>
    <property type="match status" value="1"/>
</dbReference>
<dbReference type="InterPro" id="IPR036935">
    <property type="entry name" value="Ribosomal_bL9_N_sf"/>
</dbReference>
<dbReference type="OrthoDB" id="9788336at2"/>
<dbReference type="HOGENOM" id="CLU_078938_3_0_10"/>
<keyword evidence="3 7" id="KW-0694">RNA-binding</keyword>
<evidence type="ECO:0000313" key="11">
    <source>
        <dbReference type="Proteomes" id="UP000011174"/>
    </source>
</evidence>
<keyword evidence="2 7" id="KW-0699">rRNA-binding</keyword>
<feature type="domain" description="Ribosomal protein L9" evidence="8">
    <location>
        <begin position="1"/>
        <end position="47"/>
    </location>
</feature>
<evidence type="ECO:0000256" key="2">
    <source>
        <dbReference type="ARBA" id="ARBA00022730"/>
    </source>
</evidence>
<evidence type="ECO:0000256" key="6">
    <source>
        <dbReference type="ARBA" id="ARBA00035292"/>
    </source>
</evidence>
<keyword evidence="5 7" id="KW-0687">Ribonucleoprotein</keyword>
<dbReference type="PANTHER" id="PTHR21368">
    <property type="entry name" value="50S RIBOSOMAL PROTEIN L9"/>
    <property type="match status" value="1"/>
</dbReference>
<gene>
    <name evidence="7 10" type="primary">rplI</name>
    <name evidence="10" type="ORF">ASNER_260</name>
</gene>
<accession>L7VGB0</accession>
<feature type="domain" description="Large ribosomal subunit protein bL9 C-terminal" evidence="9">
    <location>
        <begin position="64"/>
        <end position="145"/>
    </location>
</feature>
<proteinExistence type="inferred from homology"/>
<dbReference type="EMBL" id="CP003263">
    <property type="protein sequence ID" value="AGC67010.1"/>
    <property type="molecule type" value="Genomic_DNA"/>
</dbReference>
<dbReference type="InterPro" id="IPR009027">
    <property type="entry name" value="Ribosomal_bL9/RNase_H1_N"/>
</dbReference>
<dbReference type="SUPFAM" id="SSF55653">
    <property type="entry name" value="Ribosomal protein L9 C-domain"/>
    <property type="match status" value="1"/>
</dbReference>
<evidence type="ECO:0000256" key="5">
    <source>
        <dbReference type="ARBA" id="ARBA00023274"/>
    </source>
</evidence>
<reference evidence="10 11" key="1">
    <citation type="journal article" date="2013" name="Environ. Microbiol.">
        <title>The nutrient supplying capabilities of Uzinura, an endosymbiont of armoured scale insects.</title>
        <authorList>
            <person name="Sabree Z.L."/>
            <person name="Huang C.Y."/>
            <person name="Okusu A."/>
            <person name="Moran N.A."/>
            <person name="Normark B.B."/>
        </authorList>
    </citation>
    <scope>NUCLEOTIDE SEQUENCE [LARGE SCALE GENOMIC DNA]</scope>
    <source>
        <strain evidence="10 11">ASNER</strain>
    </source>
</reference>
<dbReference type="InterPro" id="IPR020594">
    <property type="entry name" value="Ribosomal_bL9_bac/chp"/>
</dbReference>
<keyword evidence="4 7" id="KW-0689">Ribosomal protein</keyword>
<dbReference type="GO" id="GO:0003735">
    <property type="term" value="F:structural constituent of ribosome"/>
    <property type="evidence" value="ECO:0007669"/>
    <property type="project" value="InterPro"/>
</dbReference>
<dbReference type="GO" id="GO:0019843">
    <property type="term" value="F:rRNA binding"/>
    <property type="evidence" value="ECO:0007669"/>
    <property type="project" value="UniProtKB-UniRule"/>
</dbReference>
<protein>
    <recommendedName>
        <fullName evidence="6 7">Large ribosomal subunit protein bL9</fullName>
    </recommendedName>
</protein>
<sequence length="147" mass="16893">MQVILKTDIEKIGFQYEEIKVKPGFARNYLIPKGYAVLATTSEKKQLQETLRQRSKKEEVLLKKAKETVNSLKSINIKISVKAGEKGKIFGSVNNQVISEALKEKHIHIEKKFIIIPGNNIKKLGKHKVKIFLHRRLELEFPFELVG</sequence>
<dbReference type="Pfam" id="PF03948">
    <property type="entry name" value="Ribosomal_L9_C"/>
    <property type="match status" value="1"/>
</dbReference>
<dbReference type="Proteomes" id="UP000011174">
    <property type="component" value="Chromosome"/>
</dbReference>
<evidence type="ECO:0000256" key="7">
    <source>
        <dbReference type="HAMAP-Rule" id="MF_00503"/>
    </source>
</evidence>
<evidence type="ECO:0000259" key="8">
    <source>
        <dbReference type="Pfam" id="PF01281"/>
    </source>
</evidence>
<evidence type="ECO:0000313" key="10">
    <source>
        <dbReference type="EMBL" id="AGC67010.1"/>
    </source>
</evidence>
<dbReference type="GO" id="GO:0005840">
    <property type="term" value="C:ribosome"/>
    <property type="evidence" value="ECO:0007669"/>
    <property type="project" value="UniProtKB-KW"/>
</dbReference>
<name>L7VGB0_9FLAO</name>
<dbReference type="AlphaFoldDB" id="L7VGB0"/>
<dbReference type="InterPro" id="IPR000244">
    <property type="entry name" value="Ribosomal_bL9"/>
</dbReference>
<dbReference type="HAMAP" id="MF_00503">
    <property type="entry name" value="Ribosomal_bL9"/>
    <property type="match status" value="1"/>
</dbReference>
<comment type="function">
    <text evidence="7">Binds to the 23S rRNA.</text>
</comment>
<dbReference type="InterPro" id="IPR020070">
    <property type="entry name" value="Ribosomal_bL9_N"/>
</dbReference>
<evidence type="ECO:0000256" key="1">
    <source>
        <dbReference type="ARBA" id="ARBA00010605"/>
    </source>
</evidence>
<evidence type="ECO:0000259" key="9">
    <source>
        <dbReference type="Pfam" id="PF03948"/>
    </source>
</evidence>
<dbReference type="Gene3D" id="3.10.430.100">
    <property type="entry name" value="Ribosomal protein L9, C-terminal domain"/>
    <property type="match status" value="1"/>
</dbReference>